<proteinExistence type="predicted"/>
<organism evidence="1">
    <name type="scientific">hydrothermal vent metagenome</name>
    <dbReference type="NCBI Taxonomy" id="652676"/>
    <lineage>
        <taxon>unclassified sequences</taxon>
        <taxon>metagenomes</taxon>
        <taxon>ecological metagenomes</taxon>
    </lineage>
</organism>
<accession>A0A1W1CG12</accession>
<name>A0A1W1CG12_9ZZZZ</name>
<dbReference type="AlphaFoldDB" id="A0A1W1CG12"/>
<evidence type="ECO:0008006" key="2">
    <source>
        <dbReference type="Google" id="ProtNLM"/>
    </source>
</evidence>
<evidence type="ECO:0000313" key="1">
    <source>
        <dbReference type="EMBL" id="SFV64695.1"/>
    </source>
</evidence>
<sequence>MIKKSTLIFTSLLILFSACEDSRIESEKKPLGKEETLIPKEAKKPKTTDDLLKNMGFDFSDEKVLIDINKTNHFFEELEIEMNGKKKEIEKKITNAEINFTKDIGIELTKDKIGVDLNKTRNMLQDINSLVKDIVLDINHSIH</sequence>
<reference evidence="1" key="1">
    <citation type="submission" date="2016-10" db="EMBL/GenBank/DDBJ databases">
        <authorList>
            <person name="de Groot N.N."/>
        </authorList>
    </citation>
    <scope>NUCLEOTIDE SEQUENCE</scope>
</reference>
<dbReference type="EMBL" id="FPHN01000173">
    <property type="protein sequence ID" value="SFV64695.1"/>
    <property type="molecule type" value="Genomic_DNA"/>
</dbReference>
<gene>
    <name evidence="1" type="ORF">MNB_SV-14-1409</name>
</gene>
<protein>
    <recommendedName>
        <fullName evidence="2">Lipoprotein</fullName>
    </recommendedName>
</protein>
<dbReference type="PROSITE" id="PS51257">
    <property type="entry name" value="PROKAR_LIPOPROTEIN"/>
    <property type="match status" value="1"/>
</dbReference>